<dbReference type="RefSeq" id="WP_139224911.1">
    <property type="nucleotide sequence ID" value="NZ_FOVF01000008.1"/>
</dbReference>
<evidence type="ECO:0000256" key="1">
    <source>
        <dbReference type="SAM" id="SignalP"/>
    </source>
</evidence>
<reference evidence="2 3" key="1">
    <citation type="submission" date="2016-10" db="EMBL/GenBank/DDBJ databases">
        <authorList>
            <person name="de Groot N.N."/>
        </authorList>
    </citation>
    <scope>NUCLEOTIDE SEQUENCE [LARGE SCALE GENOMIC DNA]</scope>
    <source>
        <strain evidence="2 3">CGMCC 1.7659</strain>
    </source>
</reference>
<feature type="chain" id="PRO_5011756676" description="CVNH domain-containing protein" evidence="1">
    <location>
        <begin position="18"/>
        <end position="195"/>
    </location>
</feature>
<keyword evidence="3" id="KW-1185">Reference proteome</keyword>
<dbReference type="EMBL" id="FOVF01000008">
    <property type="protein sequence ID" value="SFN22365.1"/>
    <property type="molecule type" value="Genomic_DNA"/>
</dbReference>
<name>A0A1I4X9A6_9GAMM</name>
<dbReference type="AlphaFoldDB" id="A0A1I4X9A6"/>
<accession>A0A1I4X9A6</accession>
<feature type="signal peptide" evidence="1">
    <location>
        <begin position="1"/>
        <end position="17"/>
    </location>
</feature>
<evidence type="ECO:0008006" key="4">
    <source>
        <dbReference type="Google" id="ProtNLM"/>
    </source>
</evidence>
<organism evidence="2 3">
    <name type="scientific">Dokdonella immobilis</name>
    <dbReference type="NCBI Taxonomy" id="578942"/>
    <lineage>
        <taxon>Bacteria</taxon>
        <taxon>Pseudomonadati</taxon>
        <taxon>Pseudomonadota</taxon>
        <taxon>Gammaproteobacteria</taxon>
        <taxon>Lysobacterales</taxon>
        <taxon>Rhodanobacteraceae</taxon>
        <taxon>Dokdonella</taxon>
    </lineage>
</organism>
<proteinExistence type="predicted"/>
<dbReference type="STRING" id="578942.SAMN05216289_108111"/>
<gene>
    <name evidence="2" type="ORF">SAMN05216289_108111</name>
</gene>
<dbReference type="OrthoDB" id="5643368at2"/>
<keyword evidence="1" id="KW-0732">Signal</keyword>
<protein>
    <recommendedName>
        <fullName evidence="4">CVNH domain-containing protein</fullName>
    </recommendedName>
</protein>
<evidence type="ECO:0000313" key="2">
    <source>
        <dbReference type="EMBL" id="SFN22365.1"/>
    </source>
</evidence>
<dbReference type="Proteomes" id="UP000198575">
    <property type="component" value="Unassembled WGS sequence"/>
</dbReference>
<sequence length="195" mass="20557">MDSGFRFASILTSVVLAGVSALTLARANSSGGQQICDGRYALCSSAACSIDAKDPQHATCRCEGPLDGLNIGDSTCQSRAATLTSTFSVWDLTRTAKKAAKHSLACTGEDAGVWAFCLDAPCAVHADGSVTCHCTMSEASDYYTFTDACPADAKARHAACGRVWSAALQAELLSGYSQLWSFYADIPKLEYCPVR</sequence>
<evidence type="ECO:0000313" key="3">
    <source>
        <dbReference type="Proteomes" id="UP000198575"/>
    </source>
</evidence>